<dbReference type="SMART" id="SM00448">
    <property type="entry name" value="REC"/>
    <property type="match status" value="1"/>
</dbReference>
<dbReference type="Proteomes" id="UP000199518">
    <property type="component" value="Unassembled WGS sequence"/>
</dbReference>
<dbReference type="InterPro" id="IPR001789">
    <property type="entry name" value="Sig_transdc_resp-reg_receiver"/>
</dbReference>
<dbReference type="PANTHER" id="PTHR43367">
    <property type="match status" value="1"/>
</dbReference>
<dbReference type="PROSITE" id="PS50921">
    <property type="entry name" value="ANTAR"/>
    <property type="match status" value="1"/>
</dbReference>
<evidence type="ECO:0000256" key="1">
    <source>
        <dbReference type="PROSITE-ProRule" id="PRU00169"/>
    </source>
</evidence>
<dbReference type="STRING" id="1576369.SAMN05421753_112133"/>
<dbReference type="PROSITE" id="PS50110">
    <property type="entry name" value="RESPONSE_REGULATORY"/>
    <property type="match status" value="1"/>
</dbReference>
<name>A0A1I3L444_9PLAN</name>
<protein>
    <submittedName>
        <fullName evidence="4">Response regulator NasT</fullName>
    </submittedName>
</protein>
<comment type="caution">
    <text evidence="1">Lacks conserved residue(s) required for the propagation of feature annotation.</text>
</comment>
<dbReference type="Pfam" id="PF00072">
    <property type="entry name" value="Response_reg"/>
    <property type="match status" value="1"/>
</dbReference>
<dbReference type="Pfam" id="PF03861">
    <property type="entry name" value="ANTAR"/>
    <property type="match status" value="1"/>
</dbReference>
<feature type="domain" description="Response regulatory" evidence="2">
    <location>
        <begin position="8"/>
        <end position="122"/>
    </location>
</feature>
<dbReference type="PANTHER" id="PTHR43367:SF1">
    <property type="entry name" value="TWO-COMPONENT RESPONSE REGULATOR-LIKE APRR6-RELATED"/>
    <property type="match status" value="1"/>
</dbReference>
<dbReference type="SUPFAM" id="SSF52172">
    <property type="entry name" value="CheY-like"/>
    <property type="match status" value="1"/>
</dbReference>
<dbReference type="SMART" id="SM01012">
    <property type="entry name" value="ANTAR"/>
    <property type="match status" value="1"/>
</dbReference>
<evidence type="ECO:0000259" key="2">
    <source>
        <dbReference type="PROSITE" id="PS50110"/>
    </source>
</evidence>
<dbReference type="Gene3D" id="3.40.50.2300">
    <property type="match status" value="1"/>
</dbReference>
<organism evidence="4 5">
    <name type="scientific">Planctomicrobium piriforme</name>
    <dbReference type="NCBI Taxonomy" id="1576369"/>
    <lineage>
        <taxon>Bacteria</taxon>
        <taxon>Pseudomonadati</taxon>
        <taxon>Planctomycetota</taxon>
        <taxon>Planctomycetia</taxon>
        <taxon>Planctomycetales</taxon>
        <taxon>Planctomycetaceae</taxon>
        <taxon>Planctomicrobium</taxon>
    </lineage>
</organism>
<dbReference type="InterPro" id="IPR036388">
    <property type="entry name" value="WH-like_DNA-bd_sf"/>
</dbReference>
<dbReference type="PIRSF" id="PIRSF036382">
    <property type="entry name" value="RR_antiterm"/>
    <property type="match status" value="1"/>
</dbReference>
<accession>A0A1I3L444</accession>
<dbReference type="AlphaFoldDB" id="A0A1I3L444"/>
<dbReference type="RefSeq" id="WP_092051909.1">
    <property type="nucleotide sequence ID" value="NZ_FOQD01000012.1"/>
</dbReference>
<evidence type="ECO:0000259" key="3">
    <source>
        <dbReference type="PROSITE" id="PS50921"/>
    </source>
</evidence>
<proteinExistence type="predicted"/>
<keyword evidence="5" id="KW-1185">Reference proteome</keyword>
<dbReference type="EMBL" id="FOQD01000012">
    <property type="protein sequence ID" value="SFI79473.1"/>
    <property type="molecule type" value="Genomic_DNA"/>
</dbReference>
<evidence type="ECO:0000313" key="5">
    <source>
        <dbReference type="Proteomes" id="UP000199518"/>
    </source>
</evidence>
<feature type="domain" description="ANTAR" evidence="3">
    <location>
        <begin position="128"/>
        <end position="189"/>
    </location>
</feature>
<dbReference type="OrthoDB" id="259454at2"/>
<dbReference type="InterPro" id="IPR005561">
    <property type="entry name" value="ANTAR"/>
</dbReference>
<reference evidence="5" key="1">
    <citation type="submission" date="2016-10" db="EMBL/GenBank/DDBJ databases">
        <authorList>
            <person name="Varghese N."/>
            <person name="Submissions S."/>
        </authorList>
    </citation>
    <scope>NUCLEOTIDE SEQUENCE [LARGE SCALE GENOMIC DNA]</scope>
    <source>
        <strain evidence="5">DSM 26348</strain>
    </source>
</reference>
<dbReference type="InterPro" id="IPR011006">
    <property type="entry name" value="CheY-like_superfamily"/>
</dbReference>
<gene>
    <name evidence="4" type="ORF">SAMN05421753_112133</name>
</gene>
<dbReference type="Gene3D" id="1.10.10.10">
    <property type="entry name" value="Winged helix-like DNA-binding domain superfamily/Winged helix DNA-binding domain"/>
    <property type="match status" value="1"/>
</dbReference>
<dbReference type="GO" id="GO:0000160">
    <property type="term" value="P:phosphorelay signal transduction system"/>
    <property type="evidence" value="ECO:0007669"/>
    <property type="project" value="InterPro"/>
</dbReference>
<dbReference type="GO" id="GO:0003723">
    <property type="term" value="F:RNA binding"/>
    <property type="evidence" value="ECO:0007669"/>
    <property type="project" value="InterPro"/>
</dbReference>
<sequence length="197" mass="22273">MPPFDSLSVLLAHADETTKLAVQHTLEGLGCSVLAACDTASELIQKARELQPELIISGVELPDRDGVSALVELSETHEIPAIIVTHKRSLDIVQRALEDHVMAYMMEPLNHDEMEPTIYLVMRRFEEFNHLQEEVRDLKLALSERKVIERAKGVLMAKHTESEDQAYRRLRRMATDSRIKMLDAARQVLAPHETASV</sequence>
<evidence type="ECO:0000313" key="4">
    <source>
        <dbReference type="EMBL" id="SFI79473.1"/>
    </source>
</evidence>
<dbReference type="InterPro" id="IPR008327">
    <property type="entry name" value="Sig_transdc_resp-reg_antiterm"/>
</dbReference>